<reference evidence="1" key="2">
    <citation type="journal article" date="2021" name="J Anim Sci Technol">
        <title>Complete genome sequence of Paenibacillus konkukensis sp. nov. SK3146 as a potential probiotic strain.</title>
        <authorList>
            <person name="Jung H.I."/>
            <person name="Park S."/>
            <person name="Niu K.M."/>
            <person name="Lee S.W."/>
            <person name="Kothari D."/>
            <person name="Yi K.J."/>
            <person name="Kim S.K."/>
        </authorList>
    </citation>
    <scope>NUCLEOTIDE SEQUENCE</scope>
    <source>
        <strain evidence="1">SK3146</strain>
    </source>
</reference>
<dbReference type="PANTHER" id="PTHR36848">
    <property type="entry name" value="DNA-BINDING PROTEIN (PUTATIVE SECRETED PROTEIN)-RELATED"/>
    <property type="match status" value="1"/>
</dbReference>
<accession>A0ABY4RKP8</accession>
<dbReference type="PANTHER" id="PTHR36848:SF2">
    <property type="entry name" value="SECRETED PROTEIN"/>
    <property type="match status" value="1"/>
</dbReference>
<dbReference type="RefSeq" id="WP_249864559.1">
    <property type="nucleotide sequence ID" value="NZ_CP027059.1"/>
</dbReference>
<evidence type="ECO:0000313" key="2">
    <source>
        <dbReference type="Proteomes" id="UP001057134"/>
    </source>
</evidence>
<dbReference type="InterPro" id="IPR053161">
    <property type="entry name" value="Ulvan_degrading_GH"/>
</dbReference>
<organism evidence="1 2">
    <name type="scientific">Paenibacillus konkukensis</name>
    <dbReference type="NCBI Taxonomy" id="2020716"/>
    <lineage>
        <taxon>Bacteria</taxon>
        <taxon>Bacillati</taxon>
        <taxon>Bacillota</taxon>
        <taxon>Bacilli</taxon>
        <taxon>Bacillales</taxon>
        <taxon>Paenibacillaceae</taxon>
        <taxon>Paenibacillus</taxon>
    </lineage>
</organism>
<keyword evidence="2" id="KW-1185">Reference proteome</keyword>
<evidence type="ECO:0008006" key="3">
    <source>
        <dbReference type="Google" id="ProtNLM"/>
    </source>
</evidence>
<name>A0ABY4RKP8_9BACL</name>
<dbReference type="Proteomes" id="UP001057134">
    <property type="component" value="Chromosome"/>
</dbReference>
<sequence>MLYKNEPFDMSLFQHPTSEFRGAPFWAWNTKLEKETITEQIKQFAAMGMGGFHIHTRVGLETEYLGREYMDMVKLCVEQAKEQGLLCWLYDEDRWPSGYGGGFVTENPEYRSKYLVVTPFKQREGEAKPSNFDSCAAVSANGQGTLLTAFRVRLDAEGYLDGYAECQEDAEAADGETIWYVYLEHGQDSPWFNNQAYVDTLSKEAISRFIEVTHERYYQEVGVEFGRTIPAMFTDEPQFPHKQFLGYAGAMQDVILPFTGDFEQNFQGEYGESLIARLPELLWEPKDGQVSRVRYRYHNHLAERFAEAFADQIGRWCEDHGIMLCGHMMEEPTLHSQTKALGEAMRSLRSFHLPGIDMLCDQREYSTAKQAQSIARQYGRGGVLSELYGVTNWDFDFRKHKLQGDWMAALGVTTRVHHLTWMSMGGEAKRDYPASIGEQSPWYRKYGLIEDHFARINTVMTRGRALVRIGVIHPVESYWLYYGPNNQTNLIREQLETNFKNITEWLLFGLLDFDYIAESLIPSLESDGKLGAMEYDVILVPGCVTLRGTTLDFLRSLKARGKEIMFIGEAPRYVDAVPDDEPRHLAEACTSIAFNKYEVLQALERYRMLDIRYDGPKFLKKPNHKKNWDGERSDKYIYQLRAEGEQRWLLIANGKAEDNPDLVLEDQIVVTIRGLWRAELLDTLTGEKSLPEVSYRDGNTILKRKLLSHDSLLLHLVPEQAAALAQPETGTRITPAQPQAYVYERHLFQTPVDIRLEEDNVLLLDMAEYRLDDGPWQEKEDILKLDNHCRRQLGYPLRKAAWAQPWAVRSTTAPEEAPVLQLKFTFESELAYEGTCLALENIESTEICLNGERIEKQPQGYYVDRSIRKCALPPLRQGTNTILLRMPFEPKTNVEACYLLGAFHVEALGSAAKIVPPPSRYYFGSLTRQGMPFYGGNAVYGMELELEAGIYELQLSKYRAPLLEVYVDGEAVGEIVFAPYTLQLNINAAGTHRIEIKSYGNRVNTFGTVHNCDEKEVYFDPNAWRTENDGWSYEYRLKDTGIGKAPVLRLISLKS</sequence>
<dbReference type="EMBL" id="CP027059">
    <property type="protein sequence ID" value="UQZ82420.1"/>
    <property type="molecule type" value="Genomic_DNA"/>
</dbReference>
<gene>
    <name evidence="1" type="ORF">SK3146_01577</name>
</gene>
<reference evidence="1" key="1">
    <citation type="submission" date="2018-02" db="EMBL/GenBank/DDBJ databases">
        <authorList>
            <person name="Kim S.-K."/>
            <person name="Jung H.-I."/>
            <person name="Lee S.-W."/>
        </authorList>
    </citation>
    <scope>NUCLEOTIDE SEQUENCE</scope>
    <source>
        <strain evidence="1">SK3146</strain>
    </source>
</reference>
<evidence type="ECO:0000313" key="1">
    <source>
        <dbReference type="EMBL" id="UQZ82420.1"/>
    </source>
</evidence>
<protein>
    <recommendedName>
        <fullName evidence="3">Glycoside hydrolase</fullName>
    </recommendedName>
</protein>
<proteinExistence type="predicted"/>